<evidence type="ECO:0000256" key="1">
    <source>
        <dbReference type="SAM" id="SignalP"/>
    </source>
</evidence>
<accession>A0A4Q9GVS2</accession>
<sequence>MSRWRWVSAVVLAPVALAGALSMALTSSAPDAVSSPEEDAALARIWVSFRASLPHGITRTILSGQPVTLSLPAADVQPVLNVLVRKFMPASIDVRPEPDKVTLVAALPVERTPLRVLASWRPWINVHMQWAIDPASRKPVLQQLRLGQVPVAPGLVQAVLQGVARHHGMEDALAIAEGTLVSAQVSERHVTGTLQLTDQLKRRALNLVAPPADWPVIVEQHQLMVATTLQQGCHMSHVLARMFDLARRRTLASALMTTDTPSSEPMAARENRVVLLVAGMHAMQWPVQKLLPSNLRWEGGQALPLCLNGREDFAQHYVMSALLSTLAGSRAANAVGVFKEVLDSTPGAQGSGFSFNDIAADLAGSRLGQMARTSPVRLQFQATETRRDSDWMPDVSDLPEFMSAEAFRAQYGGPGNPAFDQVWRDIQQRVDRLPVLR</sequence>
<keyword evidence="3" id="KW-1185">Reference proteome</keyword>
<dbReference type="Proteomes" id="UP000292120">
    <property type="component" value="Unassembled WGS sequence"/>
</dbReference>
<keyword evidence="1" id="KW-0732">Signal</keyword>
<evidence type="ECO:0000313" key="3">
    <source>
        <dbReference type="Proteomes" id="UP000292120"/>
    </source>
</evidence>
<evidence type="ECO:0000313" key="2">
    <source>
        <dbReference type="EMBL" id="TBO27952.1"/>
    </source>
</evidence>
<name>A0A4Q9GVS2_9BURK</name>
<protein>
    <recommendedName>
        <fullName evidence="4">DUF2927 domain-containing protein</fullName>
    </recommendedName>
</protein>
<evidence type="ECO:0008006" key="4">
    <source>
        <dbReference type="Google" id="ProtNLM"/>
    </source>
</evidence>
<dbReference type="RefSeq" id="WP_130969221.1">
    <property type="nucleotide sequence ID" value="NZ_SIXI01000008.1"/>
</dbReference>
<comment type="caution">
    <text evidence="2">The sequence shown here is derived from an EMBL/GenBank/DDBJ whole genome shotgun (WGS) entry which is preliminary data.</text>
</comment>
<feature type="chain" id="PRO_5020450717" description="DUF2927 domain-containing protein" evidence="1">
    <location>
        <begin position="30"/>
        <end position="437"/>
    </location>
</feature>
<reference evidence="2 3" key="1">
    <citation type="submission" date="2019-02" db="EMBL/GenBank/DDBJ databases">
        <title>Aquabacterium sp. strain KMB7.</title>
        <authorList>
            <person name="Chen W.-M."/>
        </authorList>
    </citation>
    <scope>NUCLEOTIDE SEQUENCE [LARGE SCALE GENOMIC DNA]</scope>
    <source>
        <strain evidence="2 3">KMB7</strain>
    </source>
</reference>
<gene>
    <name evidence="2" type="ORF">EYS42_16110</name>
</gene>
<organism evidence="2 3">
    <name type="scientific">Aquabacterium lacunae</name>
    <dbReference type="NCBI Taxonomy" id="2528630"/>
    <lineage>
        <taxon>Bacteria</taxon>
        <taxon>Pseudomonadati</taxon>
        <taxon>Pseudomonadota</taxon>
        <taxon>Betaproteobacteria</taxon>
        <taxon>Burkholderiales</taxon>
        <taxon>Aquabacterium</taxon>
    </lineage>
</organism>
<dbReference type="AlphaFoldDB" id="A0A4Q9GVS2"/>
<proteinExistence type="predicted"/>
<dbReference type="OrthoDB" id="9997at2"/>
<feature type="signal peptide" evidence="1">
    <location>
        <begin position="1"/>
        <end position="29"/>
    </location>
</feature>
<dbReference type="EMBL" id="SIXI01000008">
    <property type="protein sequence ID" value="TBO27952.1"/>
    <property type="molecule type" value="Genomic_DNA"/>
</dbReference>